<feature type="compositionally biased region" description="Basic and acidic residues" evidence="1">
    <location>
        <begin position="57"/>
        <end position="87"/>
    </location>
</feature>
<feature type="non-terminal residue" evidence="2">
    <location>
        <position position="87"/>
    </location>
</feature>
<proteinExistence type="predicted"/>
<gene>
    <name evidence="2" type="ORF">AVDCRST_MAG11-2003</name>
</gene>
<evidence type="ECO:0000256" key="1">
    <source>
        <dbReference type="SAM" id="MobiDB-lite"/>
    </source>
</evidence>
<feature type="non-terminal residue" evidence="2">
    <location>
        <position position="1"/>
    </location>
</feature>
<feature type="region of interest" description="Disordered" evidence="1">
    <location>
        <begin position="1"/>
        <end position="87"/>
    </location>
</feature>
<evidence type="ECO:0000313" key="2">
    <source>
        <dbReference type="EMBL" id="CAA9321086.1"/>
    </source>
</evidence>
<organism evidence="2">
    <name type="scientific">uncultured Gemmatimonadaceae bacterium</name>
    <dbReference type="NCBI Taxonomy" id="246130"/>
    <lineage>
        <taxon>Bacteria</taxon>
        <taxon>Pseudomonadati</taxon>
        <taxon>Gemmatimonadota</taxon>
        <taxon>Gemmatimonadia</taxon>
        <taxon>Gemmatimonadales</taxon>
        <taxon>Gemmatimonadaceae</taxon>
        <taxon>environmental samples</taxon>
    </lineage>
</organism>
<name>A0A6J4L767_9BACT</name>
<dbReference type="AlphaFoldDB" id="A0A6J4L767"/>
<sequence>GEQAREQRQRRAHRAAAAAAARHAHERAEGPRPVGDRRRVDDRRPGVVPAHAVRGGRRADRGGADEGRSLEEDRRAPRAHGSGDRPL</sequence>
<dbReference type="EMBL" id="CADCTU010000474">
    <property type="protein sequence ID" value="CAA9321086.1"/>
    <property type="molecule type" value="Genomic_DNA"/>
</dbReference>
<accession>A0A6J4L767</accession>
<reference evidence="2" key="1">
    <citation type="submission" date="2020-02" db="EMBL/GenBank/DDBJ databases">
        <authorList>
            <person name="Meier V. D."/>
        </authorList>
    </citation>
    <scope>NUCLEOTIDE SEQUENCE</scope>
    <source>
        <strain evidence="2">AVDCRST_MAG11</strain>
    </source>
</reference>
<protein>
    <submittedName>
        <fullName evidence="2">Uncharacterized protein</fullName>
    </submittedName>
</protein>
<feature type="compositionally biased region" description="Basic and acidic residues" evidence="1">
    <location>
        <begin position="26"/>
        <end position="45"/>
    </location>
</feature>